<evidence type="ECO:0000313" key="3">
    <source>
        <dbReference type="Proteomes" id="UP000236754"/>
    </source>
</evidence>
<keyword evidence="3" id="KW-1185">Reference proteome</keyword>
<reference evidence="2 3" key="1">
    <citation type="submission" date="2016-10" db="EMBL/GenBank/DDBJ databases">
        <authorList>
            <person name="de Groot N.N."/>
        </authorList>
    </citation>
    <scope>NUCLEOTIDE SEQUENCE [LARGE SCALE GENOMIC DNA]</scope>
    <source>
        <strain evidence="2 3">CGMCC 4.2023</strain>
    </source>
</reference>
<gene>
    <name evidence="2" type="ORF">SAMN05216223_12551</name>
</gene>
<evidence type="ECO:0000256" key="1">
    <source>
        <dbReference type="SAM" id="MobiDB-lite"/>
    </source>
</evidence>
<feature type="region of interest" description="Disordered" evidence="1">
    <location>
        <begin position="1"/>
        <end position="59"/>
    </location>
</feature>
<protein>
    <submittedName>
        <fullName evidence="2">Uncharacterized protein</fullName>
    </submittedName>
</protein>
<sequence>MSSHGGCGFRNAPLTSQQGRPTEMDGAAARRNDSVLSPLDLARSVPHQRGSVPVRRVQG</sequence>
<dbReference type="AlphaFoldDB" id="A0A1H6E397"/>
<name>A0A1H6E397_9ACTN</name>
<evidence type="ECO:0000313" key="2">
    <source>
        <dbReference type="EMBL" id="SEG92102.1"/>
    </source>
</evidence>
<accession>A0A1H6E397</accession>
<organism evidence="2 3">
    <name type="scientific">Actinacidiphila yanglinensis</name>
    <dbReference type="NCBI Taxonomy" id="310779"/>
    <lineage>
        <taxon>Bacteria</taxon>
        <taxon>Bacillati</taxon>
        <taxon>Actinomycetota</taxon>
        <taxon>Actinomycetes</taxon>
        <taxon>Kitasatosporales</taxon>
        <taxon>Streptomycetaceae</taxon>
        <taxon>Actinacidiphila</taxon>
    </lineage>
</organism>
<dbReference type="EMBL" id="FNVU01000025">
    <property type="protein sequence ID" value="SEG92102.1"/>
    <property type="molecule type" value="Genomic_DNA"/>
</dbReference>
<dbReference type="Proteomes" id="UP000236754">
    <property type="component" value="Unassembled WGS sequence"/>
</dbReference>
<proteinExistence type="predicted"/>